<keyword evidence="8 9" id="KW-0472">Membrane</keyword>
<dbReference type="PANTHER" id="PTHR34372:SF2">
    <property type="entry name" value="CYTOCHROME C OXIDASE SUBUNIT 5C-2-RELATED"/>
    <property type="match status" value="1"/>
</dbReference>
<evidence type="ECO:0000256" key="7">
    <source>
        <dbReference type="ARBA" id="ARBA00023128"/>
    </source>
</evidence>
<keyword evidence="12" id="KW-1185">Reference proteome</keyword>
<evidence type="ECO:0000256" key="5">
    <source>
        <dbReference type="ARBA" id="ARBA00022792"/>
    </source>
</evidence>
<organism evidence="11 12">
    <name type="scientific">Erythranthe guttata</name>
    <name type="common">Yellow monkey flower</name>
    <name type="synonym">Mimulus guttatus</name>
    <dbReference type="NCBI Taxonomy" id="4155"/>
    <lineage>
        <taxon>Eukaryota</taxon>
        <taxon>Viridiplantae</taxon>
        <taxon>Streptophyta</taxon>
        <taxon>Embryophyta</taxon>
        <taxon>Tracheophyta</taxon>
        <taxon>Spermatophyta</taxon>
        <taxon>Magnoliopsida</taxon>
        <taxon>eudicotyledons</taxon>
        <taxon>Gunneridae</taxon>
        <taxon>Pentapetalae</taxon>
        <taxon>asterids</taxon>
        <taxon>lamiids</taxon>
        <taxon>Lamiales</taxon>
        <taxon>Phrymaceae</taxon>
        <taxon>Erythranthe</taxon>
    </lineage>
</organism>
<comment type="function">
    <text evidence="1">This protein is one of the nuclear-coded polypeptide chains of cytochrome c oxidase, the terminal oxidase in mitochondrial electron transport.</text>
</comment>
<dbReference type="eggNOG" id="ENOG502S8H1">
    <property type="taxonomic scope" value="Eukaryota"/>
</dbReference>
<evidence type="ECO:0000256" key="8">
    <source>
        <dbReference type="ARBA" id="ARBA00023136"/>
    </source>
</evidence>
<dbReference type="PhylomeDB" id="A0A022Q111"/>
<dbReference type="PANTHER" id="PTHR34372">
    <property type="entry name" value="CYTOCHROME C OXIDASE SUBUNIT 5C-2-RELATED"/>
    <property type="match status" value="1"/>
</dbReference>
<evidence type="ECO:0000256" key="3">
    <source>
        <dbReference type="ARBA" id="ARBA00009591"/>
    </source>
</evidence>
<name>A0A022Q111_ERYGU</name>
<evidence type="ECO:0000256" key="2">
    <source>
        <dbReference type="ARBA" id="ARBA00004273"/>
    </source>
</evidence>
<keyword evidence="7 9" id="KW-0496">Mitochondrion</keyword>
<dbReference type="Proteomes" id="UP000030748">
    <property type="component" value="Unassembled WGS sequence"/>
</dbReference>
<evidence type="ECO:0000313" key="12">
    <source>
        <dbReference type="Proteomes" id="UP000030748"/>
    </source>
</evidence>
<dbReference type="InterPro" id="IPR008432">
    <property type="entry name" value="COX5C"/>
</dbReference>
<reference evidence="11 12" key="1">
    <citation type="journal article" date="2013" name="Proc. Natl. Acad. Sci. U.S.A.">
        <title>Fine-scale variation in meiotic recombination in Mimulus inferred from population shotgun sequencing.</title>
        <authorList>
            <person name="Hellsten U."/>
            <person name="Wright K.M."/>
            <person name="Jenkins J."/>
            <person name="Shu S."/>
            <person name="Yuan Y."/>
            <person name="Wessler S.R."/>
            <person name="Schmutz J."/>
            <person name="Willis J.H."/>
            <person name="Rokhsar D.S."/>
        </authorList>
    </citation>
    <scope>NUCLEOTIDE SEQUENCE [LARGE SCALE GENOMIC DNA]</scope>
    <source>
        <strain evidence="12">cv. DUN x IM62</strain>
    </source>
</reference>
<dbReference type="PIRSF" id="PIRSF038131">
    <property type="entry name" value="COX5C"/>
    <property type="match status" value="1"/>
</dbReference>
<evidence type="ECO:0000256" key="4">
    <source>
        <dbReference type="ARBA" id="ARBA00022692"/>
    </source>
</evidence>
<evidence type="ECO:0000256" key="6">
    <source>
        <dbReference type="ARBA" id="ARBA00022989"/>
    </source>
</evidence>
<dbReference type="OMA" id="GTLWKMH"/>
<dbReference type="KEGG" id="egt:105976757"/>
<comment type="similarity">
    <text evidence="3 9">Belongs to the cytochrome c oxidase subunit 5C family.</text>
</comment>
<evidence type="ECO:0000313" key="11">
    <source>
        <dbReference type="EMBL" id="EYU20843.1"/>
    </source>
</evidence>
<accession>A0A022Q111</accession>
<keyword evidence="6 10" id="KW-1133">Transmembrane helix</keyword>
<comment type="subcellular location">
    <subcellularLocation>
        <location evidence="2 9">Mitochondrion inner membrane</location>
    </subcellularLocation>
</comment>
<evidence type="ECO:0000256" key="10">
    <source>
        <dbReference type="SAM" id="Phobius"/>
    </source>
</evidence>
<evidence type="ECO:0000256" key="9">
    <source>
        <dbReference type="PIRNR" id="PIRNR038131"/>
    </source>
</evidence>
<dbReference type="OrthoDB" id="506921at2759"/>
<evidence type="ECO:0000256" key="1">
    <source>
        <dbReference type="ARBA" id="ARBA00002480"/>
    </source>
</evidence>
<feature type="transmembrane region" description="Helical" evidence="10">
    <location>
        <begin position="20"/>
        <end position="37"/>
    </location>
</feature>
<dbReference type="STRING" id="4155.A0A022Q111"/>
<keyword evidence="5 9" id="KW-0999">Mitochondrion inner membrane</keyword>
<protein>
    <recommendedName>
        <fullName evidence="9">Cytochrome c oxidase subunit 5C</fullName>
    </recommendedName>
</protein>
<sequence>MAGSRVAHATLKGPSVVKEILIGIALGFAAGSVWKMHHWNEQRKVRSFYDMLDKGEITVVAAEE</sequence>
<proteinExistence type="inferred from homology"/>
<dbReference type="AlphaFoldDB" id="A0A022Q111"/>
<keyword evidence="4 10" id="KW-0812">Transmembrane</keyword>
<dbReference type="EMBL" id="KI632259">
    <property type="protein sequence ID" value="EYU20843.1"/>
    <property type="molecule type" value="Genomic_DNA"/>
</dbReference>
<gene>
    <name evidence="11" type="ORF">MIMGU_mgv1a017612mg</name>
</gene>
<dbReference type="GO" id="GO:0005743">
    <property type="term" value="C:mitochondrial inner membrane"/>
    <property type="evidence" value="ECO:0007669"/>
    <property type="project" value="UniProtKB-SubCell"/>
</dbReference>